<feature type="region of interest" description="Disordered" evidence="1">
    <location>
        <begin position="267"/>
        <end position="300"/>
    </location>
</feature>
<evidence type="ECO:0000256" key="1">
    <source>
        <dbReference type="SAM" id="MobiDB-lite"/>
    </source>
</evidence>
<feature type="compositionally biased region" description="Polar residues" evidence="1">
    <location>
        <begin position="110"/>
        <end position="122"/>
    </location>
</feature>
<evidence type="ECO:0000313" key="3">
    <source>
        <dbReference type="Proteomes" id="UP000886523"/>
    </source>
</evidence>
<keyword evidence="3" id="KW-1185">Reference proteome</keyword>
<feature type="compositionally biased region" description="Polar residues" evidence="1">
    <location>
        <begin position="267"/>
        <end position="284"/>
    </location>
</feature>
<feature type="region of interest" description="Disordered" evidence="1">
    <location>
        <begin position="109"/>
        <end position="136"/>
    </location>
</feature>
<organism evidence="2 3">
    <name type="scientific">Hydnum rufescens UP504</name>
    <dbReference type="NCBI Taxonomy" id="1448309"/>
    <lineage>
        <taxon>Eukaryota</taxon>
        <taxon>Fungi</taxon>
        <taxon>Dikarya</taxon>
        <taxon>Basidiomycota</taxon>
        <taxon>Agaricomycotina</taxon>
        <taxon>Agaricomycetes</taxon>
        <taxon>Cantharellales</taxon>
        <taxon>Hydnaceae</taxon>
        <taxon>Hydnum</taxon>
    </lineage>
</organism>
<name>A0A9P6BAD3_9AGAM</name>
<proteinExistence type="predicted"/>
<protein>
    <submittedName>
        <fullName evidence="2">Uncharacterized protein</fullName>
    </submittedName>
</protein>
<dbReference type="AlphaFoldDB" id="A0A9P6BAD3"/>
<accession>A0A9P6BAD3</accession>
<dbReference type="Proteomes" id="UP000886523">
    <property type="component" value="Unassembled WGS sequence"/>
</dbReference>
<evidence type="ECO:0000313" key="2">
    <source>
        <dbReference type="EMBL" id="KAF9520475.1"/>
    </source>
</evidence>
<reference evidence="2" key="1">
    <citation type="journal article" date="2020" name="Nat. Commun.">
        <title>Large-scale genome sequencing of mycorrhizal fungi provides insights into the early evolution of symbiotic traits.</title>
        <authorList>
            <person name="Miyauchi S."/>
            <person name="Kiss E."/>
            <person name="Kuo A."/>
            <person name="Drula E."/>
            <person name="Kohler A."/>
            <person name="Sanchez-Garcia M."/>
            <person name="Morin E."/>
            <person name="Andreopoulos B."/>
            <person name="Barry K.W."/>
            <person name="Bonito G."/>
            <person name="Buee M."/>
            <person name="Carver A."/>
            <person name="Chen C."/>
            <person name="Cichocki N."/>
            <person name="Clum A."/>
            <person name="Culley D."/>
            <person name="Crous P.W."/>
            <person name="Fauchery L."/>
            <person name="Girlanda M."/>
            <person name="Hayes R.D."/>
            <person name="Keri Z."/>
            <person name="LaButti K."/>
            <person name="Lipzen A."/>
            <person name="Lombard V."/>
            <person name="Magnuson J."/>
            <person name="Maillard F."/>
            <person name="Murat C."/>
            <person name="Nolan M."/>
            <person name="Ohm R.A."/>
            <person name="Pangilinan J."/>
            <person name="Pereira M.F."/>
            <person name="Perotto S."/>
            <person name="Peter M."/>
            <person name="Pfister S."/>
            <person name="Riley R."/>
            <person name="Sitrit Y."/>
            <person name="Stielow J.B."/>
            <person name="Szollosi G."/>
            <person name="Zifcakova L."/>
            <person name="Stursova M."/>
            <person name="Spatafora J.W."/>
            <person name="Tedersoo L."/>
            <person name="Vaario L.M."/>
            <person name="Yamada A."/>
            <person name="Yan M."/>
            <person name="Wang P."/>
            <person name="Xu J."/>
            <person name="Bruns T."/>
            <person name="Baldrian P."/>
            <person name="Vilgalys R."/>
            <person name="Dunand C."/>
            <person name="Henrissat B."/>
            <person name="Grigoriev I.V."/>
            <person name="Hibbett D."/>
            <person name="Nagy L.G."/>
            <person name="Martin F.M."/>
        </authorList>
    </citation>
    <scope>NUCLEOTIDE SEQUENCE</scope>
    <source>
        <strain evidence="2">UP504</strain>
    </source>
</reference>
<sequence>MKVRVQALHGPWINHRGAYADPNALLPILAVSSKSRDKGHEPTSHEATKTRARIDEFALINILTQDPLAPASAASTLTVFAPSLLTGTLLTPFISTTVTVATTSSEQSTFISHPSTDPTVQMISRRPTPTPVPTSASFPESGFSILSIALTSAGEDISKETPLFGGTGFGEAFDQWPTIRRSVAVFILERAFGLDGAVNGWNVLGEYENDEFLYVFPPSSTHETAGAGNHWSGLTGVGTPNMNHRQRAPPSFFTVTRTMPTIDDFATTFNDKSGMSQRTSSFPNLESRRQPARSLSPESASDAICMPQSKVHSPRIPNIFAPFADQPLANHISFHSCGGTNASRVEEVEYSGEHPSPYRSNSRINENNLPKQRVQSIPQPRAESSCGQQVVDEPKKLPWTDSRTGVGSAQGSMYIVDRGLATVPKFLTHKSRYTPSSGRPLAPVAPSDLYITGLTIASDFPLPPVSNTSTLASYTSLPYAHSPHAQSKHDPTAATILPVVDSPSLLPYVTPESSSLGLANMGDLMLNSFGEAIGADRRHGNPDLREDLDSENKTHLKTGNMFSMTLGIVADPGIERASSIMVDITPIPHNPEDLDRQLSRTAVQSPVKTSASRNSDPEASASGTLYDPGQRLLSHIAP</sequence>
<comment type="caution">
    <text evidence="2">The sequence shown here is derived from an EMBL/GenBank/DDBJ whole genome shotgun (WGS) entry which is preliminary data.</text>
</comment>
<dbReference type="EMBL" id="MU128911">
    <property type="protein sequence ID" value="KAF9520475.1"/>
    <property type="molecule type" value="Genomic_DNA"/>
</dbReference>
<feature type="region of interest" description="Disordered" evidence="1">
    <location>
        <begin position="585"/>
        <end position="638"/>
    </location>
</feature>
<feature type="compositionally biased region" description="Polar residues" evidence="1">
    <location>
        <begin position="599"/>
        <end position="614"/>
    </location>
</feature>
<gene>
    <name evidence="2" type="ORF">BS47DRAFT_1387111</name>
</gene>